<protein>
    <recommendedName>
        <fullName evidence="4">Transmembrane protein</fullName>
    </recommendedName>
</protein>
<gene>
    <name evidence="2" type="ORF">PSON_ATCC_30995.1.T1990045</name>
</gene>
<dbReference type="AlphaFoldDB" id="A0A8S1RL29"/>
<name>A0A8S1RL29_9CILI</name>
<keyword evidence="1" id="KW-0472">Membrane</keyword>
<proteinExistence type="predicted"/>
<feature type="transmembrane region" description="Helical" evidence="1">
    <location>
        <begin position="20"/>
        <end position="42"/>
    </location>
</feature>
<evidence type="ECO:0000313" key="3">
    <source>
        <dbReference type="Proteomes" id="UP000692954"/>
    </source>
</evidence>
<comment type="caution">
    <text evidence="2">The sequence shown here is derived from an EMBL/GenBank/DDBJ whole genome shotgun (WGS) entry which is preliminary data.</text>
</comment>
<dbReference type="Proteomes" id="UP000692954">
    <property type="component" value="Unassembled WGS sequence"/>
</dbReference>
<keyword evidence="1" id="KW-0812">Transmembrane</keyword>
<accession>A0A8S1RL29</accession>
<evidence type="ECO:0008006" key="4">
    <source>
        <dbReference type="Google" id="ProtNLM"/>
    </source>
</evidence>
<reference evidence="2" key="1">
    <citation type="submission" date="2021-01" db="EMBL/GenBank/DDBJ databases">
        <authorList>
            <consortium name="Genoscope - CEA"/>
            <person name="William W."/>
        </authorList>
    </citation>
    <scope>NUCLEOTIDE SEQUENCE</scope>
</reference>
<dbReference type="OrthoDB" id="296632at2759"/>
<keyword evidence="3" id="KW-1185">Reference proteome</keyword>
<sequence>MKIIKEKQTQLEKKISINYLIMMMMILIFGNMGFKLISLISIQSYKYYQDRSNLNYLKIASVDTKESAKIIYNVLFKFENVEHILYQNQKKSIFQILNHQLSNHSQKIFNNAQFFDLQQQSFIQLIFKSLF</sequence>
<evidence type="ECO:0000256" key="1">
    <source>
        <dbReference type="SAM" id="Phobius"/>
    </source>
</evidence>
<evidence type="ECO:0000313" key="2">
    <source>
        <dbReference type="EMBL" id="CAD8128898.1"/>
    </source>
</evidence>
<keyword evidence="1" id="KW-1133">Transmembrane helix</keyword>
<dbReference type="EMBL" id="CAJJDN010000199">
    <property type="protein sequence ID" value="CAD8128898.1"/>
    <property type="molecule type" value="Genomic_DNA"/>
</dbReference>
<organism evidence="2 3">
    <name type="scientific">Paramecium sonneborni</name>
    <dbReference type="NCBI Taxonomy" id="65129"/>
    <lineage>
        <taxon>Eukaryota</taxon>
        <taxon>Sar</taxon>
        <taxon>Alveolata</taxon>
        <taxon>Ciliophora</taxon>
        <taxon>Intramacronucleata</taxon>
        <taxon>Oligohymenophorea</taxon>
        <taxon>Peniculida</taxon>
        <taxon>Parameciidae</taxon>
        <taxon>Paramecium</taxon>
    </lineage>
</organism>